<feature type="compositionally biased region" description="Basic residues" evidence="1">
    <location>
        <begin position="50"/>
        <end position="64"/>
    </location>
</feature>
<protein>
    <submittedName>
        <fullName evidence="2">Uncharacterized protein</fullName>
    </submittedName>
</protein>
<reference evidence="2 3" key="1">
    <citation type="journal article" date="2024" name="Ann. Entomol. Soc. Am.">
        <title>Genomic analyses of the southern and eastern yellowjacket wasps (Hymenoptera: Vespidae) reveal evolutionary signatures of social life.</title>
        <authorList>
            <person name="Catto M.A."/>
            <person name="Caine P.B."/>
            <person name="Orr S.E."/>
            <person name="Hunt B.G."/>
            <person name="Goodisman M.A.D."/>
        </authorList>
    </citation>
    <scope>NUCLEOTIDE SEQUENCE [LARGE SCALE GENOMIC DNA]</scope>
    <source>
        <strain evidence="2">233</strain>
        <tissue evidence="2">Head and thorax</tissue>
    </source>
</reference>
<accession>A0ABD2BQX1</accession>
<dbReference type="Proteomes" id="UP001607302">
    <property type="component" value="Unassembled WGS sequence"/>
</dbReference>
<name>A0ABD2BQX1_VESSQ</name>
<feature type="compositionally biased region" description="Basic and acidic residues" evidence="1">
    <location>
        <begin position="65"/>
        <end position="81"/>
    </location>
</feature>
<dbReference type="AlphaFoldDB" id="A0ABD2BQX1"/>
<organism evidence="2 3">
    <name type="scientific">Vespula squamosa</name>
    <name type="common">Southern yellow jacket</name>
    <name type="synonym">Wasp</name>
    <dbReference type="NCBI Taxonomy" id="30214"/>
    <lineage>
        <taxon>Eukaryota</taxon>
        <taxon>Metazoa</taxon>
        <taxon>Ecdysozoa</taxon>
        <taxon>Arthropoda</taxon>
        <taxon>Hexapoda</taxon>
        <taxon>Insecta</taxon>
        <taxon>Pterygota</taxon>
        <taxon>Neoptera</taxon>
        <taxon>Endopterygota</taxon>
        <taxon>Hymenoptera</taxon>
        <taxon>Apocrita</taxon>
        <taxon>Aculeata</taxon>
        <taxon>Vespoidea</taxon>
        <taxon>Vespidae</taxon>
        <taxon>Vespinae</taxon>
        <taxon>Vespula</taxon>
    </lineage>
</organism>
<evidence type="ECO:0000313" key="3">
    <source>
        <dbReference type="Proteomes" id="UP001607302"/>
    </source>
</evidence>
<dbReference type="EMBL" id="JAUDFV010000064">
    <property type="protein sequence ID" value="KAL2735167.1"/>
    <property type="molecule type" value="Genomic_DNA"/>
</dbReference>
<feature type="compositionally biased region" description="Basic and acidic residues" evidence="1">
    <location>
        <begin position="1"/>
        <end position="15"/>
    </location>
</feature>
<gene>
    <name evidence="2" type="ORF">V1478_002807</name>
</gene>
<feature type="region of interest" description="Disordered" evidence="1">
    <location>
        <begin position="1"/>
        <end position="23"/>
    </location>
</feature>
<evidence type="ECO:0000313" key="2">
    <source>
        <dbReference type="EMBL" id="KAL2735167.1"/>
    </source>
</evidence>
<evidence type="ECO:0000256" key="1">
    <source>
        <dbReference type="SAM" id="MobiDB-lite"/>
    </source>
</evidence>
<sequence>MEGRTVGRKGKDPKSITRVPVKGPALPLEKVTKVASGDLNGKQVLFFFSKKKKKKKGKKKKRIKGRGDTDRERKYRRSISREATRLRQGCLEWNKSEGRRTRAHYVDRAVAAPPAAAVTAAVTAAAAAS</sequence>
<keyword evidence="3" id="KW-1185">Reference proteome</keyword>
<comment type="caution">
    <text evidence="2">The sequence shown here is derived from an EMBL/GenBank/DDBJ whole genome shotgun (WGS) entry which is preliminary data.</text>
</comment>
<proteinExistence type="predicted"/>
<feature type="region of interest" description="Disordered" evidence="1">
    <location>
        <begin position="50"/>
        <end position="81"/>
    </location>
</feature>
<feature type="non-terminal residue" evidence="2">
    <location>
        <position position="129"/>
    </location>
</feature>